<dbReference type="Proteomes" id="UP000271974">
    <property type="component" value="Unassembled WGS sequence"/>
</dbReference>
<keyword evidence="5" id="KW-1185">Reference proteome</keyword>
<keyword evidence="1" id="KW-1015">Disulfide bond</keyword>
<name>A0A433T4R0_ELYCH</name>
<evidence type="ECO:0000313" key="4">
    <source>
        <dbReference type="EMBL" id="RUS76524.1"/>
    </source>
</evidence>
<protein>
    <recommendedName>
        <fullName evidence="3">Saposin B-type domain-containing protein</fullName>
    </recommendedName>
</protein>
<gene>
    <name evidence="4" type="ORF">EGW08_015717</name>
</gene>
<evidence type="ECO:0000256" key="2">
    <source>
        <dbReference type="SAM" id="SignalP"/>
    </source>
</evidence>
<sequence length="268" mass="28886">MKKVVILFLCCLVSGSLGLPNVQQVLRTKTQLKSLEHTKASRVAKVDADLCPLCIQFTGQAINQLLNIILNVGVVGTCGQLCNLLAEKTGSQLIGAACTIFCDIEGIQEFIKLIQEADLDPIYLCELLKTCPIFDGGDATITKISITPQSGPQGEREIMFAYASKNGTGTGEIIVGVDTVDGIPVESGFLQQPLAAGNYNKTLTLKAEPDPDCDPTQQPCEMWEPGNYTVIIDICNGECGSKHPHSKVYDRKTATFTITNDLDKCSTL</sequence>
<dbReference type="SMART" id="SM00741">
    <property type="entry name" value="SapB"/>
    <property type="match status" value="1"/>
</dbReference>
<evidence type="ECO:0000256" key="1">
    <source>
        <dbReference type="ARBA" id="ARBA00023157"/>
    </source>
</evidence>
<keyword evidence="2" id="KW-0732">Signal</keyword>
<dbReference type="EMBL" id="RQTK01000656">
    <property type="protein sequence ID" value="RUS76524.1"/>
    <property type="molecule type" value="Genomic_DNA"/>
</dbReference>
<dbReference type="InterPro" id="IPR008139">
    <property type="entry name" value="SaposinB_dom"/>
</dbReference>
<comment type="caution">
    <text evidence="4">The sequence shown here is derived from an EMBL/GenBank/DDBJ whole genome shotgun (WGS) entry which is preliminary data.</text>
</comment>
<feature type="signal peptide" evidence="2">
    <location>
        <begin position="1"/>
        <end position="18"/>
    </location>
</feature>
<dbReference type="AlphaFoldDB" id="A0A433T4R0"/>
<evidence type="ECO:0000259" key="3">
    <source>
        <dbReference type="PROSITE" id="PS50015"/>
    </source>
</evidence>
<proteinExistence type="predicted"/>
<accession>A0A433T4R0</accession>
<feature type="domain" description="Saposin B-type" evidence="3">
    <location>
        <begin position="47"/>
        <end position="135"/>
    </location>
</feature>
<dbReference type="OrthoDB" id="17754at2759"/>
<feature type="chain" id="PRO_5019395472" description="Saposin B-type domain-containing protein" evidence="2">
    <location>
        <begin position="19"/>
        <end position="268"/>
    </location>
</feature>
<evidence type="ECO:0000313" key="5">
    <source>
        <dbReference type="Proteomes" id="UP000271974"/>
    </source>
</evidence>
<organism evidence="4 5">
    <name type="scientific">Elysia chlorotica</name>
    <name type="common">Eastern emerald elysia</name>
    <name type="synonym">Sea slug</name>
    <dbReference type="NCBI Taxonomy" id="188477"/>
    <lineage>
        <taxon>Eukaryota</taxon>
        <taxon>Metazoa</taxon>
        <taxon>Spiralia</taxon>
        <taxon>Lophotrochozoa</taxon>
        <taxon>Mollusca</taxon>
        <taxon>Gastropoda</taxon>
        <taxon>Heterobranchia</taxon>
        <taxon>Euthyneura</taxon>
        <taxon>Panpulmonata</taxon>
        <taxon>Sacoglossa</taxon>
        <taxon>Placobranchoidea</taxon>
        <taxon>Plakobranchidae</taxon>
        <taxon>Elysia</taxon>
    </lineage>
</organism>
<reference evidence="4 5" key="1">
    <citation type="submission" date="2019-01" db="EMBL/GenBank/DDBJ databases">
        <title>A draft genome assembly of the solar-powered sea slug Elysia chlorotica.</title>
        <authorList>
            <person name="Cai H."/>
            <person name="Li Q."/>
            <person name="Fang X."/>
            <person name="Li J."/>
            <person name="Curtis N.E."/>
            <person name="Altenburger A."/>
            <person name="Shibata T."/>
            <person name="Feng M."/>
            <person name="Maeda T."/>
            <person name="Schwartz J.A."/>
            <person name="Shigenobu S."/>
            <person name="Lundholm N."/>
            <person name="Nishiyama T."/>
            <person name="Yang H."/>
            <person name="Hasebe M."/>
            <person name="Li S."/>
            <person name="Pierce S.K."/>
            <person name="Wang J."/>
        </authorList>
    </citation>
    <scope>NUCLEOTIDE SEQUENCE [LARGE SCALE GENOMIC DNA]</scope>
    <source>
        <strain evidence="4">EC2010</strain>
        <tissue evidence="4">Whole organism of an adult</tissue>
    </source>
</reference>
<dbReference type="PROSITE" id="PS50015">
    <property type="entry name" value="SAP_B"/>
    <property type="match status" value="1"/>
</dbReference>